<keyword evidence="3 7" id="KW-0574">Periplasm</keyword>
<evidence type="ECO:0000256" key="4">
    <source>
        <dbReference type="ARBA" id="ARBA00023110"/>
    </source>
</evidence>
<evidence type="ECO:0000256" key="6">
    <source>
        <dbReference type="ARBA" id="ARBA00023235"/>
    </source>
</evidence>
<dbReference type="EMBL" id="CP000627">
    <property type="protein sequence ID" value="ABQ20925.1"/>
    <property type="molecule type" value="Genomic_DNA"/>
</dbReference>
<evidence type="ECO:0000313" key="10">
    <source>
        <dbReference type="Proteomes" id="UP000000249"/>
    </source>
</evidence>
<dbReference type="SUPFAM" id="SSF54534">
    <property type="entry name" value="FKBP-like"/>
    <property type="match status" value="2"/>
</dbReference>
<reference evidence="9 10" key="1">
    <citation type="submission" date="2007-03" db="EMBL/GenBank/DDBJ databases">
        <authorList>
            <person name="Heidelberg J."/>
        </authorList>
    </citation>
    <scope>NUCLEOTIDE SEQUENCE [LARGE SCALE GENOMIC DNA]</scope>
    <source>
        <strain evidence="10">ATCC 39541 / Classical Ogawa 395 / O395</strain>
    </source>
</reference>
<dbReference type="PANTHER" id="PTHR47637">
    <property type="entry name" value="CHAPERONE SURA"/>
    <property type="match status" value="1"/>
</dbReference>
<comment type="function">
    <text evidence="7">Chaperone involved in the correct folding and assembly of outer membrane proteins. Recognizes specific patterns of aromatic residues and the orientation of their side chains, which are found more frequently in integral outer membrane proteins. May act in both early periplasmic and late outer membrane-associated steps of protein maturation.</text>
</comment>
<sequence precursor="true">MKLWKPTLISVLSALTLFNAHAEPKQLDSVAVIVNSGVILQSDVDSALKTIKANAKQNKQPLPQETVLREQVLEKLIIDTLQQQEADRIGVKIDDNRLNEAIKEIAKNNQQTQEQLIASVAQEGLTYPEFREQVRKEMAASDARNALVRRRINILPAEVDTLAELLAQETDATVQYKISHIQLRVDDGQDKSTAETLANKLVNDLRNGADFAQMAYAYSKGPKALQGGDWGWMRKEEMPTIFADQIKMQNKGSIIGPFRSGVGFHILKIDDVKGLETVAVTEVNARHILIKPTIILSDEGAQKQLNEFVQRIKNGEVTFAELAQQYSQDPGSAAQKGELGYQTPDLYVPEFKHQIETLPVGQISEPFKTVHGWHIVEVLDRREVDRTDSALKNKAYRILFNRKFNEEASAWLQELRASAFVEVLKDEKDEQ</sequence>
<dbReference type="Gene3D" id="1.10.4030.10">
    <property type="entry name" value="Porin chaperone SurA, peptide-binding domain"/>
    <property type="match status" value="1"/>
</dbReference>
<evidence type="ECO:0000256" key="7">
    <source>
        <dbReference type="HAMAP-Rule" id="MF_01183"/>
    </source>
</evidence>
<keyword evidence="5 7" id="KW-0143">Chaperone</keyword>
<evidence type="ECO:0000313" key="9">
    <source>
        <dbReference type="EMBL" id="ABQ20925.1"/>
    </source>
</evidence>
<dbReference type="GO" id="GO:0042277">
    <property type="term" value="F:peptide binding"/>
    <property type="evidence" value="ECO:0007669"/>
    <property type="project" value="InterPro"/>
</dbReference>
<evidence type="ECO:0000256" key="5">
    <source>
        <dbReference type="ARBA" id="ARBA00023186"/>
    </source>
</evidence>
<evidence type="ECO:0000256" key="2">
    <source>
        <dbReference type="ARBA" id="ARBA00022737"/>
    </source>
</evidence>
<dbReference type="OrthoDB" id="14196at2"/>
<evidence type="ECO:0000256" key="1">
    <source>
        <dbReference type="ARBA" id="ARBA00022729"/>
    </source>
</evidence>
<dbReference type="Pfam" id="PF09312">
    <property type="entry name" value="SurA_N"/>
    <property type="match status" value="1"/>
</dbReference>
<dbReference type="GO" id="GO:0050821">
    <property type="term" value="P:protein stabilization"/>
    <property type="evidence" value="ECO:0007669"/>
    <property type="project" value="InterPro"/>
</dbReference>
<dbReference type="RefSeq" id="WP_000780524.1">
    <property type="nucleotide sequence ID" value="NC_009457.1"/>
</dbReference>
<evidence type="ECO:0000259" key="8">
    <source>
        <dbReference type="PROSITE" id="PS50198"/>
    </source>
</evidence>
<keyword evidence="1 7" id="KW-0732">Signal</keyword>
<dbReference type="GO" id="GO:0003755">
    <property type="term" value="F:peptidyl-prolyl cis-trans isomerase activity"/>
    <property type="evidence" value="ECO:0007669"/>
    <property type="project" value="UniProtKB-UniRule"/>
</dbReference>
<protein>
    <recommendedName>
        <fullName evidence="7">Chaperone SurA</fullName>
    </recommendedName>
    <alternativeName>
        <fullName evidence="7">Peptidyl-prolyl cis-trans isomerase SurA</fullName>
        <shortName evidence="7">PPIase SurA</shortName>
        <ecNumber evidence="7">5.2.1.8</ecNumber>
    </alternativeName>
    <alternativeName>
        <fullName evidence="7">Rotamase SurA</fullName>
    </alternativeName>
</protein>
<gene>
    <name evidence="7 9" type="primary">surA</name>
    <name evidence="9" type="ordered locus">VC0395_A2863</name>
</gene>
<dbReference type="GO" id="GO:0030288">
    <property type="term" value="C:outer membrane-bounded periplasmic space"/>
    <property type="evidence" value="ECO:0007669"/>
    <property type="project" value="InterPro"/>
</dbReference>
<dbReference type="GO" id="GO:0051082">
    <property type="term" value="F:unfolded protein binding"/>
    <property type="evidence" value="ECO:0007669"/>
    <property type="project" value="UniProtKB-UniRule"/>
</dbReference>
<dbReference type="Proteomes" id="UP000000249">
    <property type="component" value="Chromosome 1"/>
</dbReference>
<comment type="catalytic activity">
    <reaction evidence="7">
        <text>[protein]-peptidylproline (omega=180) = [protein]-peptidylproline (omega=0)</text>
        <dbReference type="Rhea" id="RHEA:16237"/>
        <dbReference type="Rhea" id="RHEA-COMP:10747"/>
        <dbReference type="Rhea" id="RHEA-COMP:10748"/>
        <dbReference type="ChEBI" id="CHEBI:83833"/>
        <dbReference type="ChEBI" id="CHEBI:83834"/>
        <dbReference type="EC" id="5.2.1.8"/>
    </reaction>
</comment>
<feature type="chain" id="PRO_5025750759" description="Chaperone SurA" evidence="7">
    <location>
        <begin position="23"/>
        <end position="431"/>
    </location>
</feature>
<keyword evidence="2 7" id="KW-0677">Repeat</keyword>
<dbReference type="InterPro" id="IPR023034">
    <property type="entry name" value="PPIase_SurA"/>
</dbReference>
<dbReference type="AlphaFoldDB" id="A0A0H3AKC6"/>
<dbReference type="PATRIC" id="fig|345073.21.peg.476"/>
<keyword evidence="6 7" id="KW-0413">Isomerase</keyword>
<feature type="domain" description="PpiC" evidence="8">
    <location>
        <begin position="173"/>
        <end position="271"/>
    </location>
</feature>
<dbReference type="SUPFAM" id="SSF109998">
    <property type="entry name" value="Triger factor/SurA peptide-binding domain-like"/>
    <property type="match status" value="1"/>
</dbReference>
<dbReference type="KEGG" id="vcr:VC395_0489"/>
<dbReference type="SMR" id="A0A0H3AKC6"/>
<accession>A0A0H3AKC6</accession>
<dbReference type="InterPro" id="IPR015391">
    <property type="entry name" value="SurA_N"/>
</dbReference>
<dbReference type="Gene3D" id="3.10.50.40">
    <property type="match status" value="2"/>
</dbReference>
<keyword evidence="4 7" id="KW-0697">Rotamase</keyword>
<evidence type="ECO:0000256" key="3">
    <source>
        <dbReference type="ARBA" id="ARBA00022764"/>
    </source>
</evidence>
<dbReference type="PROSITE" id="PS50198">
    <property type="entry name" value="PPIC_PPIASE_2"/>
    <property type="match status" value="2"/>
</dbReference>
<name>A0A0H3AKC6_VIBC3</name>
<feature type="domain" description="PpiC" evidence="8">
    <location>
        <begin position="280"/>
        <end position="380"/>
    </location>
</feature>
<dbReference type="Pfam" id="PF00639">
    <property type="entry name" value="Rotamase"/>
    <property type="match status" value="1"/>
</dbReference>
<comment type="subcellular location">
    <subcellularLocation>
        <location evidence="7">Periplasm</location>
    </subcellularLocation>
    <text evidence="7">Is capable of associating with the outer membrane.</text>
</comment>
<dbReference type="InterPro" id="IPR046357">
    <property type="entry name" value="PPIase_dom_sf"/>
</dbReference>
<dbReference type="KEGG" id="vco:VC0395_A2863"/>
<dbReference type="GO" id="GO:0043165">
    <property type="term" value="P:Gram-negative-bacterium-type cell outer membrane assembly"/>
    <property type="evidence" value="ECO:0007669"/>
    <property type="project" value="InterPro"/>
</dbReference>
<proteinExistence type="inferred from homology"/>
<dbReference type="EC" id="5.2.1.8" evidence="7"/>
<dbReference type="HAMAP" id="MF_01183">
    <property type="entry name" value="Chaperone_SurA"/>
    <property type="match status" value="1"/>
</dbReference>
<dbReference type="NCBIfam" id="NF008038">
    <property type="entry name" value="PRK10770.1"/>
    <property type="match status" value="1"/>
</dbReference>
<comment type="domain">
    <text evidence="7">The PPIase activity resides only in the second parvulin domain. The N-terminal region and the C-terminal tail are necessary and sufficient for the chaperone activity of SurA. The PPIase activity is dispensable for SurA to function as a chaperone. The N-terminal region and the C-terminal tail are also required for porin recognition.</text>
</comment>
<dbReference type="Pfam" id="PF13616">
    <property type="entry name" value="Rotamase_3"/>
    <property type="match status" value="1"/>
</dbReference>
<feature type="signal peptide" evidence="7">
    <location>
        <begin position="1"/>
        <end position="22"/>
    </location>
</feature>
<dbReference type="InterPro" id="IPR027304">
    <property type="entry name" value="Trigger_fact/SurA_dom_sf"/>
</dbReference>
<dbReference type="PANTHER" id="PTHR47637:SF1">
    <property type="entry name" value="CHAPERONE SURA"/>
    <property type="match status" value="1"/>
</dbReference>
<dbReference type="eggNOG" id="COG0760">
    <property type="taxonomic scope" value="Bacteria"/>
</dbReference>
<dbReference type="InterPro" id="IPR050280">
    <property type="entry name" value="OMP_Chaperone_SurA"/>
</dbReference>
<dbReference type="GO" id="GO:0006457">
    <property type="term" value="P:protein folding"/>
    <property type="evidence" value="ECO:0007669"/>
    <property type="project" value="UniProtKB-UniRule"/>
</dbReference>
<organism evidence="9 10">
    <name type="scientific">Vibrio cholerae serotype O1 (strain ATCC 39541 / Classical Ogawa 395 / O395)</name>
    <dbReference type="NCBI Taxonomy" id="345073"/>
    <lineage>
        <taxon>Bacteria</taxon>
        <taxon>Pseudomonadati</taxon>
        <taxon>Pseudomonadota</taxon>
        <taxon>Gammaproteobacteria</taxon>
        <taxon>Vibrionales</taxon>
        <taxon>Vibrionaceae</taxon>
        <taxon>Vibrio</taxon>
    </lineage>
</organism>
<dbReference type="InterPro" id="IPR000297">
    <property type="entry name" value="PPIase_PpiC"/>
</dbReference>